<dbReference type="SUPFAM" id="SSF46785">
    <property type="entry name" value="Winged helix' DNA-binding domain"/>
    <property type="match status" value="1"/>
</dbReference>
<protein>
    <submittedName>
        <fullName evidence="5">Transcriptional regulator</fullName>
    </submittedName>
</protein>
<evidence type="ECO:0000313" key="6">
    <source>
        <dbReference type="Proteomes" id="UP000321717"/>
    </source>
</evidence>
<dbReference type="InterPro" id="IPR011711">
    <property type="entry name" value="GntR_C"/>
</dbReference>
<keyword evidence="3" id="KW-0804">Transcription</keyword>
<name>A0A512HPK3_9HYPH</name>
<dbReference type="SMART" id="SM00345">
    <property type="entry name" value="HTH_GNTR"/>
    <property type="match status" value="1"/>
</dbReference>
<dbReference type="SMART" id="SM00895">
    <property type="entry name" value="FCD"/>
    <property type="match status" value="1"/>
</dbReference>
<dbReference type="Proteomes" id="UP000321717">
    <property type="component" value="Unassembled WGS sequence"/>
</dbReference>
<dbReference type="PANTHER" id="PTHR43537">
    <property type="entry name" value="TRANSCRIPTIONAL REGULATOR, GNTR FAMILY"/>
    <property type="match status" value="1"/>
</dbReference>
<dbReference type="PRINTS" id="PR00035">
    <property type="entry name" value="HTHGNTR"/>
</dbReference>
<keyword evidence="2" id="KW-0238">DNA-binding</keyword>
<comment type="caution">
    <text evidence="5">The sequence shown here is derived from an EMBL/GenBank/DDBJ whole genome shotgun (WGS) entry which is preliminary data.</text>
</comment>
<gene>
    <name evidence="5" type="ORF">RNA01_43160</name>
</gene>
<dbReference type="InterPro" id="IPR036388">
    <property type="entry name" value="WH-like_DNA-bd_sf"/>
</dbReference>
<evidence type="ECO:0000313" key="5">
    <source>
        <dbReference type="EMBL" id="GEO87384.1"/>
    </source>
</evidence>
<dbReference type="Gene3D" id="1.10.10.10">
    <property type="entry name" value="Winged helix-like DNA-binding domain superfamily/Winged helix DNA-binding domain"/>
    <property type="match status" value="1"/>
</dbReference>
<dbReference type="GO" id="GO:0003677">
    <property type="term" value="F:DNA binding"/>
    <property type="evidence" value="ECO:0007669"/>
    <property type="project" value="UniProtKB-KW"/>
</dbReference>
<dbReference type="EMBL" id="BJZP01000038">
    <property type="protein sequence ID" value="GEO87384.1"/>
    <property type="molecule type" value="Genomic_DNA"/>
</dbReference>
<dbReference type="InterPro" id="IPR008920">
    <property type="entry name" value="TF_FadR/GntR_C"/>
</dbReference>
<feature type="domain" description="HTH gntR-type" evidence="4">
    <location>
        <begin position="19"/>
        <end position="86"/>
    </location>
</feature>
<dbReference type="AlphaFoldDB" id="A0A512HPK3"/>
<dbReference type="OrthoDB" id="8114900at2"/>
<evidence type="ECO:0000256" key="2">
    <source>
        <dbReference type="ARBA" id="ARBA00023125"/>
    </source>
</evidence>
<dbReference type="PANTHER" id="PTHR43537:SF45">
    <property type="entry name" value="GNTR FAMILY REGULATORY PROTEIN"/>
    <property type="match status" value="1"/>
</dbReference>
<dbReference type="Pfam" id="PF07729">
    <property type="entry name" value="FCD"/>
    <property type="match status" value="1"/>
</dbReference>
<evidence type="ECO:0000259" key="4">
    <source>
        <dbReference type="PROSITE" id="PS50949"/>
    </source>
</evidence>
<dbReference type="SUPFAM" id="SSF48008">
    <property type="entry name" value="GntR ligand-binding domain-like"/>
    <property type="match status" value="1"/>
</dbReference>
<sequence length="234" mass="26642">MADDQIEANGSATDSTEQESAVKRSYRLLQDMVLSFEIKPGERINESELSKKLGVSRTPLREALNRLASENFVDFVTAKGFFRKAIKTREIYELLELRIALEVAGAKLAARNASDEAIEELYAYMENMRDLRAMPLTEVVAFDEKFHETLVGLSGNGEILNALRSVNTRIRPIRYLGVDEARMMLGEQQQREICNALRQRDVERLAELLAIHIYRSLPEVETAVRELYGRIYVG</sequence>
<proteinExistence type="predicted"/>
<dbReference type="RefSeq" id="WP_147182198.1">
    <property type="nucleotide sequence ID" value="NZ_BJZP01000038.1"/>
</dbReference>
<reference evidence="5 6" key="1">
    <citation type="submission" date="2019-07" db="EMBL/GenBank/DDBJ databases">
        <title>Whole genome shotgun sequence of Rhizobium naphthalenivorans NBRC 107585.</title>
        <authorList>
            <person name="Hosoyama A."/>
            <person name="Uohara A."/>
            <person name="Ohji S."/>
            <person name="Ichikawa N."/>
        </authorList>
    </citation>
    <scope>NUCLEOTIDE SEQUENCE [LARGE SCALE GENOMIC DNA]</scope>
    <source>
        <strain evidence="5 6">NBRC 107585</strain>
    </source>
</reference>
<organism evidence="5 6">
    <name type="scientific">Ciceribacter naphthalenivorans</name>
    <dbReference type="NCBI Taxonomy" id="1118451"/>
    <lineage>
        <taxon>Bacteria</taxon>
        <taxon>Pseudomonadati</taxon>
        <taxon>Pseudomonadota</taxon>
        <taxon>Alphaproteobacteria</taxon>
        <taxon>Hyphomicrobiales</taxon>
        <taxon>Rhizobiaceae</taxon>
        <taxon>Ciceribacter</taxon>
    </lineage>
</organism>
<dbReference type="GO" id="GO:0003700">
    <property type="term" value="F:DNA-binding transcription factor activity"/>
    <property type="evidence" value="ECO:0007669"/>
    <property type="project" value="InterPro"/>
</dbReference>
<dbReference type="PROSITE" id="PS50949">
    <property type="entry name" value="HTH_GNTR"/>
    <property type="match status" value="1"/>
</dbReference>
<accession>A0A512HPK3</accession>
<dbReference type="InterPro" id="IPR000524">
    <property type="entry name" value="Tscrpt_reg_HTH_GntR"/>
</dbReference>
<evidence type="ECO:0000256" key="1">
    <source>
        <dbReference type="ARBA" id="ARBA00023015"/>
    </source>
</evidence>
<keyword evidence="6" id="KW-1185">Reference proteome</keyword>
<dbReference type="InterPro" id="IPR036390">
    <property type="entry name" value="WH_DNA-bd_sf"/>
</dbReference>
<evidence type="ECO:0000256" key="3">
    <source>
        <dbReference type="ARBA" id="ARBA00023163"/>
    </source>
</evidence>
<dbReference type="Gene3D" id="1.20.120.530">
    <property type="entry name" value="GntR ligand-binding domain-like"/>
    <property type="match status" value="1"/>
</dbReference>
<dbReference type="Pfam" id="PF00392">
    <property type="entry name" value="GntR"/>
    <property type="match status" value="1"/>
</dbReference>
<keyword evidence="1" id="KW-0805">Transcription regulation</keyword>